<feature type="compositionally biased region" description="Basic and acidic residues" evidence="3">
    <location>
        <begin position="244"/>
        <end position="253"/>
    </location>
</feature>
<comment type="caution">
    <text evidence="5">The sequence shown here is derived from an EMBL/GenBank/DDBJ whole genome shotgun (WGS) entry which is preliminary data.</text>
</comment>
<sequence>MKSLRIFDTPTEVAGAVADRLAEVLAQHPRPVITFPTGSTMLPVYREIVARSQTGQLDLRGVQGIQLDEYAGVDDHTEASFRAWLHEHLLAPTGITAFHTLPAHDPTPAALASYEQVIASYGGVDLAILGIGGNGHIAFNEPGSPADSRTRVVELDRRTRQANERYWTDSDAFVPTRAVTQGIGTILEAREVLLIATGAEKAEILHEALHGPVSEHVPASLIRSHPHAEVLADAAAGRQPSDSSARESDRLSA</sequence>
<evidence type="ECO:0000313" key="6">
    <source>
        <dbReference type="Proteomes" id="UP001500618"/>
    </source>
</evidence>
<evidence type="ECO:0000256" key="3">
    <source>
        <dbReference type="SAM" id="MobiDB-lite"/>
    </source>
</evidence>
<feature type="domain" description="Glucosamine/galactosamine-6-phosphate isomerase" evidence="4">
    <location>
        <begin position="12"/>
        <end position="224"/>
    </location>
</feature>
<evidence type="ECO:0000256" key="1">
    <source>
        <dbReference type="ARBA" id="ARBA00022801"/>
    </source>
</evidence>
<dbReference type="InterPro" id="IPR004547">
    <property type="entry name" value="Glucosamine6P_isomerase"/>
</dbReference>
<dbReference type="SUPFAM" id="SSF100950">
    <property type="entry name" value="NagB/RpiA/CoA transferase-like"/>
    <property type="match status" value="1"/>
</dbReference>
<dbReference type="Proteomes" id="UP001500618">
    <property type="component" value="Unassembled WGS sequence"/>
</dbReference>
<dbReference type="InterPro" id="IPR037171">
    <property type="entry name" value="NagB/RpiA_transferase-like"/>
</dbReference>
<dbReference type="PROSITE" id="PS01161">
    <property type="entry name" value="GLC_GALNAC_ISOMERASE"/>
    <property type="match status" value="1"/>
</dbReference>
<dbReference type="Gene3D" id="3.40.50.1360">
    <property type="match status" value="1"/>
</dbReference>
<protein>
    <submittedName>
        <fullName evidence="5">Glucosamine-6-phosphate deaminase</fullName>
    </submittedName>
</protein>
<dbReference type="CDD" id="cd01399">
    <property type="entry name" value="GlcN6P_deaminase"/>
    <property type="match status" value="1"/>
</dbReference>
<keyword evidence="1" id="KW-0378">Hydrolase</keyword>
<dbReference type="PANTHER" id="PTHR11280:SF5">
    <property type="entry name" value="GLUCOSAMINE-6-PHOSPHATE ISOMERASE"/>
    <property type="match status" value="1"/>
</dbReference>
<dbReference type="RefSeq" id="WP_344312694.1">
    <property type="nucleotide sequence ID" value="NZ_BAAANY010000019.1"/>
</dbReference>
<dbReference type="InterPro" id="IPR006148">
    <property type="entry name" value="Glc/Gal-6P_isomerase"/>
</dbReference>
<gene>
    <name evidence="5" type="primary">nagB</name>
    <name evidence="5" type="ORF">GCM10009765_47700</name>
</gene>
<evidence type="ECO:0000256" key="2">
    <source>
        <dbReference type="ARBA" id="ARBA00023277"/>
    </source>
</evidence>
<keyword evidence="6" id="KW-1185">Reference proteome</keyword>
<keyword evidence="2" id="KW-0119">Carbohydrate metabolism</keyword>
<accession>A0ABN2HSJ5</accession>
<proteinExistence type="predicted"/>
<dbReference type="Pfam" id="PF01182">
    <property type="entry name" value="Glucosamine_iso"/>
    <property type="match status" value="1"/>
</dbReference>
<evidence type="ECO:0000313" key="5">
    <source>
        <dbReference type="EMBL" id="GAA1692807.1"/>
    </source>
</evidence>
<dbReference type="InterPro" id="IPR018321">
    <property type="entry name" value="Glucosamine6P_isomerase_CS"/>
</dbReference>
<dbReference type="EMBL" id="BAAANY010000019">
    <property type="protein sequence ID" value="GAA1692807.1"/>
    <property type="molecule type" value="Genomic_DNA"/>
</dbReference>
<name>A0ABN2HSJ5_9ACTN</name>
<feature type="region of interest" description="Disordered" evidence="3">
    <location>
        <begin position="233"/>
        <end position="253"/>
    </location>
</feature>
<evidence type="ECO:0000259" key="4">
    <source>
        <dbReference type="Pfam" id="PF01182"/>
    </source>
</evidence>
<organism evidence="5 6">
    <name type="scientific">Fodinicola feengrottensis</name>
    <dbReference type="NCBI Taxonomy" id="435914"/>
    <lineage>
        <taxon>Bacteria</taxon>
        <taxon>Bacillati</taxon>
        <taxon>Actinomycetota</taxon>
        <taxon>Actinomycetes</taxon>
        <taxon>Mycobacteriales</taxon>
        <taxon>Fodinicola</taxon>
    </lineage>
</organism>
<reference evidence="5 6" key="1">
    <citation type="journal article" date="2019" name="Int. J. Syst. Evol. Microbiol.">
        <title>The Global Catalogue of Microorganisms (GCM) 10K type strain sequencing project: providing services to taxonomists for standard genome sequencing and annotation.</title>
        <authorList>
            <consortium name="The Broad Institute Genomics Platform"/>
            <consortium name="The Broad Institute Genome Sequencing Center for Infectious Disease"/>
            <person name="Wu L."/>
            <person name="Ma J."/>
        </authorList>
    </citation>
    <scope>NUCLEOTIDE SEQUENCE [LARGE SCALE GENOMIC DNA]</scope>
    <source>
        <strain evidence="5 6">JCM 14718</strain>
    </source>
</reference>
<dbReference type="PANTHER" id="PTHR11280">
    <property type="entry name" value="GLUCOSAMINE-6-PHOSPHATE ISOMERASE"/>
    <property type="match status" value="1"/>
</dbReference>